<dbReference type="CDD" id="cd00067">
    <property type="entry name" value="GAL4"/>
    <property type="match status" value="1"/>
</dbReference>
<organism evidence="4 5">
    <name type="scientific">Fusarium oxysporum f. sp. rapae</name>
    <dbReference type="NCBI Taxonomy" id="485398"/>
    <lineage>
        <taxon>Eukaryota</taxon>
        <taxon>Fungi</taxon>
        <taxon>Dikarya</taxon>
        <taxon>Ascomycota</taxon>
        <taxon>Pezizomycotina</taxon>
        <taxon>Sordariomycetes</taxon>
        <taxon>Hypocreomycetidae</taxon>
        <taxon>Hypocreales</taxon>
        <taxon>Nectriaceae</taxon>
        <taxon>Fusarium</taxon>
        <taxon>Fusarium oxysporum species complex</taxon>
    </lineage>
</organism>
<dbReference type="PANTHER" id="PTHR47784:SF5">
    <property type="entry name" value="STEROL UPTAKE CONTROL PROTEIN 2"/>
    <property type="match status" value="1"/>
</dbReference>
<dbReference type="PANTHER" id="PTHR47784">
    <property type="entry name" value="STEROL UPTAKE CONTROL PROTEIN 2"/>
    <property type="match status" value="1"/>
</dbReference>
<dbReference type="Pfam" id="PF00172">
    <property type="entry name" value="Zn_clus"/>
    <property type="match status" value="1"/>
</dbReference>
<dbReference type="EMBL" id="JAELUQ010000005">
    <property type="protein sequence ID" value="KAG7413516.1"/>
    <property type="molecule type" value="Genomic_DNA"/>
</dbReference>
<protein>
    <submittedName>
        <fullName evidence="4">Sterol regulatory element-binding protein ECM22</fullName>
    </submittedName>
</protein>
<feature type="domain" description="Zn(2)-C6 fungal-type" evidence="3">
    <location>
        <begin position="22"/>
        <end position="52"/>
    </location>
</feature>
<dbReference type="SMART" id="SM00066">
    <property type="entry name" value="GAL4"/>
    <property type="match status" value="1"/>
</dbReference>
<dbReference type="AlphaFoldDB" id="A0A8J5NVT5"/>
<dbReference type="Proteomes" id="UP000694050">
    <property type="component" value="Unassembled WGS sequence"/>
</dbReference>
<evidence type="ECO:0000313" key="4">
    <source>
        <dbReference type="EMBL" id="KAG7413516.1"/>
    </source>
</evidence>
<evidence type="ECO:0000259" key="3">
    <source>
        <dbReference type="PROSITE" id="PS50048"/>
    </source>
</evidence>
<feature type="compositionally biased region" description="Basic residues" evidence="2">
    <location>
        <begin position="9"/>
        <end position="20"/>
    </location>
</feature>
<feature type="region of interest" description="Disordered" evidence="2">
    <location>
        <begin position="55"/>
        <end position="83"/>
    </location>
</feature>
<name>A0A8J5NVT5_FUSOX</name>
<dbReference type="PROSITE" id="PS50048">
    <property type="entry name" value="ZN2_CY6_FUNGAL_2"/>
    <property type="match status" value="1"/>
</dbReference>
<feature type="region of interest" description="Disordered" evidence="2">
    <location>
        <begin position="1"/>
        <end position="28"/>
    </location>
</feature>
<comment type="caution">
    <text evidence="4">The sequence shown here is derived from an EMBL/GenBank/DDBJ whole genome shotgun (WGS) entry which is preliminary data.</text>
</comment>
<accession>A0A8J5NVT5</accession>
<proteinExistence type="predicted"/>
<sequence>MEDTELPRKRAPKLFHKKSRTGSQQCRGRRVKCDETKPTCSHCDRLCLRCIYDRSPPSPRSIRSSGSSPTNTANESPESDCRRRQEPKLFHQYITDTGPSLAFDEIARHFWVTGPSRLALESDALLYCMYMVAALHTEKRSGFTDLEANDTCAKYLSLAIQ</sequence>
<feature type="compositionally biased region" description="Low complexity" evidence="2">
    <location>
        <begin position="60"/>
        <end position="69"/>
    </location>
</feature>
<evidence type="ECO:0000313" key="5">
    <source>
        <dbReference type="Proteomes" id="UP000694050"/>
    </source>
</evidence>
<evidence type="ECO:0000256" key="1">
    <source>
        <dbReference type="ARBA" id="ARBA00023242"/>
    </source>
</evidence>
<dbReference type="InterPro" id="IPR053157">
    <property type="entry name" value="Sterol_Uptake_Regulator"/>
</dbReference>
<gene>
    <name evidence="4" type="ORF">Forpe1208_v007991</name>
</gene>
<keyword evidence="1" id="KW-0539">Nucleus</keyword>
<dbReference type="GO" id="GO:0008270">
    <property type="term" value="F:zinc ion binding"/>
    <property type="evidence" value="ECO:0007669"/>
    <property type="project" value="InterPro"/>
</dbReference>
<evidence type="ECO:0000256" key="2">
    <source>
        <dbReference type="SAM" id="MobiDB-lite"/>
    </source>
</evidence>
<dbReference type="GO" id="GO:0001228">
    <property type="term" value="F:DNA-binding transcription activator activity, RNA polymerase II-specific"/>
    <property type="evidence" value="ECO:0007669"/>
    <property type="project" value="TreeGrafter"/>
</dbReference>
<reference evidence="4" key="1">
    <citation type="submission" date="2021-04" db="EMBL/GenBank/DDBJ databases">
        <title>First draft genome resource for Brassicaceae pathogens Fusarium oxysporum f. sp. raphani and Fusarium oxysporum f. sp. rapae.</title>
        <authorList>
            <person name="Asai S."/>
        </authorList>
    </citation>
    <scope>NUCLEOTIDE SEQUENCE</scope>
    <source>
        <strain evidence="4">Tf1208</strain>
    </source>
</reference>
<dbReference type="InterPro" id="IPR001138">
    <property type="entry name" value="Zn2Cys6_DnaBD"/>
</dbReference>